<dbReference type="Pfam" id="PF00724">
    <property type="entry name" value="Oxidored_FMN"/>
    <property type="match status" value="1"/>
</dbReference>
<dbReference type="AlphaFoldDB" id="A0A1T3CI46"/>
<keyword evidence="3" id="KW-0288">FMN</keyword>
<dbReference type="PANTHER" id="PTHR43656:SF5">
    <property type="entry name" value="NADH:FLAVIN OXIDOREDUCTASE_NADH OXIDASE N-TERMINAL DOMAIN-CONTAINING PROTEIN"/>
    <property type="match status" value="1"/>
</dbReference>
<dbReference type="OrthoDB" id="1663137at2759"/>
<evidence type="ECO:0000256" key="2">
    <source>
        <dbReference type="ARBA" id="ARBA00022630"/>
    </source>
</evidence>
<dbReference type="InterPro" id="IPR001155">
    <property type="entry name" value="OxRdtase_FMN_N"/>
</dbReference>
<organism evidence="6 7">
    <name type="scientific">Trichoderma guizhouense</name>
    <dbReference type="NCBI Taxonomy" id="1491466"/>
    <lineage>
        <taxon>Eukaryota</taxon>
        <taxon>Fungi</taxon>
        <taxon>Dikarya</taxon>
        <taxon>Ascomycota</taxon>
        <taxon>Pezizomycotina</taxon>
        <taxon>Sordariomycetes</taxon>
        <taxon>Hypocreomycetidae</taxon>
        <taxon>Hypocreales</taxon>
        <taxon>Hypocreaceae</taxon>
        <taxon>Trichoderma</taxon>
    </lineage>
</organism>
<dbReference type="SUPFAM" id="SSF51395">
    <property type="entry name" value="FMN-linked oxidoreductases"/>
    <property type="match status" value="1"/>
</dbReference>
<dbReference type="GO" id="GO:0016491">
    <property type="term" value="F:oxidoreductase activity"/>
    <property type="evidence" value="ECO:0007669"/>
    <property type="project" value="UniProtKB-KW"/>
</dbReference>
<evidence type="ECO:0000313" key="6">
    <source>
        <dbReference type="EMBL" id="OPB40770.1"/>
    </source>
</evidence>
<comment type="similarity">
    <text evidence="1">Belongs to the NADH:flavin oxidoreductase/NADH oxidase family.</text>
</comment>
<gene>
    <name evidence="6" type="ORF">A0O28_0008510</name>
</gene>
<dbReference type="InterPro" id="IPR013785">
    <property type="entry name" value="Aldolase_TIM"/>
</dbReference>
<name>A0A1T3CI46_9HYPO</name>
<dbReference type="InterPro" id="IPR051799">
    <property type="entry name" value="NADH_flavin_oxidoreductase"/>
</dbReference>
<dbReference type="Proteomes" id="UP000191004">
    <property type="component" value="Unassembled WGS sequence"/>
</dbReference>
<keyword evidence="4" id="KW-0560">Oxidoreductase</keyword>
<proteinExistence type="inferred from homology"/>
<evidence type="ECO:0000313" key="7">
    <source>
        <dbReference type="Proteomes" id="UP000191004"/>
    </source>
</evidence>
<sequence length="441" mass="48172">MGMQRYQDSGDAAKQANLRGPLTFHFSKQTMNSRIFKASMGETLATWDYKNIEASGIPTEEIKELYRRWGEHKKGFGMILTGNIQISSTLPHLQGDLIIDASHPFHGPRFEAYKELAAAGKAGGSLMVAQLSYAGRQALAANSRTAAIAPSIVPYADIDFLIEGFVHAAEYLEAAGFDGIELHGAHGYVIAQFLSPRTNKRVDSYGGSLANRMRFLLEISKKIRARTSPSFIVGVKLNSVEFQEGGFGAAEAAEVCRVLQDEVGMDFVELSGGTLEKVGHEWTKETTINREAFFLRFAELIVPHLGKTTAERRTKVFITGGLRTVDAMVNALSTVDAVGIARPAAQEPWIGRDLLSGRVTSVVKPVSPFDNDSTLGLILAGAQMQQVASGFQPFDSSDEEAIKSFLKDKEAHEAAAIMDHERKRPWFPLVTSANSTPYESP</sequence>
<keyword evidence="7" id="KW-1185">Reference proteome</keyword>
<keyword evidence="2" id="KW-0285">Flavoprotein</keyword>
<evidence type="ECO:0000259" key="5">
    <source>
        <dbReference type="Pfam" id="PF00724"/>
    </source>
</evidence>
<protein>
    <recommendedName>
        <fullName evidence="5">NADH:flavin oxidoreductase/NADH oxidase N-terminal domain-containing protein</fullName>
    </recommendedName>
</protein>
<accession>A0A1T3CI46</accession>
<dbReference type="Gene3D" id="3.20.20.70">
    <property type="entry name" value="Aldolase class I"/>
    <property type="match status" value="1"/>
</dbReference>
<comment type="caution">
    <text evidence="6">The sequence shown here is derived from an EMBL/GenBank/DDBJ whole genome shotgun (WGS) entry which is preliminary data.</text>
</comment>
<reference evidence="6 7" key="1">
    <citation type="submission" date="2016-04" db="EMBL/GenBank/DDBJ databases">
        <title>Multiple horizontal gene transfer events from other fungi enriched the ability of the initially mycotrophic fungus Trichoderma (Ascomycota) to feed on dead plant biomass.</title>
        <authorList>
            <person name="Atanasova L."/>
            <person name="Chenthamara K."/>
            <person name="Zhang J."/>
            <person name="Grujic M."/>
            <person name="Henrissat B."/>
            <person name="Kuo A."/>
            <person name="Aertz A."/>
            <person name="Salamov A."/>
            <person name="Lipzen A."/>
            <person name="Labutti K."/>
            <person name="Barry K."/>
            <person name="Miao Y."/>
            <person name="Rahimi M.J."/>
            <person name="Shen Q."/>
            <person name="Grigoriev I.V."/>
            <person name="Kubicek C.P."/>
            <person name="Druzhinina I.S."/>
        </authorList>
    </citation>
    <scope>NUCLEOTIDE SEQUENCE [LARGE SCALE GENOMIC DNA]</scope>
    <source>
        <strain evidence="6 7">NJAU 4742</strain>
    </source>
</reference>
<evidence type="ECO:0000256" key="1">
    <source>
        <dbReference type="ARBA" id="ARBA00005979"/>
    </source>
</evidence>
<feature type="domain" description="NADH:flavin oxidoreductase/NADH oxidase N-terminal" evidence="5">
    <location>
        <begin position="26"/>
        <end position="268"/>
    </location>
</feature>
<evidence type="ECO:0000256" key="3">
    <source>
        <dbReference type="ARBA" id="ARBA00022643"/>
    </source>
</evidence>
<dbReference type="PANTHER" id="PTHR43656">
    <property type="entry name" value="BINDING OXIDOREDUCTASE, PUTATIVE (AFU_ORTHOLOGUE AFUA_2G08260)-RELATED"/>
    <property type="match status" value="1"/>
</dbReference>
<dbReference type="EMBL" id="LVVK01000017">
    <property type="protein sequence ID" value="OPB40770.1"/>
    <property type="molecule type" value="Genomic_DNA"/>
</dbReference>
<dbReference type="GO" id="GO:0010181">
    <property type="term" value="F:FMN binding"/>
    <property type="evidence" value="ECO:0007669"/>
    <property type="project" value="InterPro"/>
</dbReference>
<evidence type="ECO:0000256" key="4">
    <source>
        <dbReference type="ARBA" id="ARBA00023002"/>
    </source>
</evidence>